<dbReference type="FunFam" id="3.30.420.40:FF:000004">
    <property type="entry name" value="Molecular chaperone DnaK"/>
    <property type="match status" value="1"/>
</dbReference>
<keyword evidence="4" id="KW-0597">Phosphoprotein</keyword>
<evidence type="ECO:0000256" key="10">
    <source>
        <dbReference type="ARBA" id="ARBA00030945"/>
    </source>
</evidence>
<evidence type="ECO:0000256" key="2">
    <source>
        <dbReference type="ARBA" id="ARBA00014415"/>
    </source>
</evidence>
<evidence type="ECO:0000313" key="15">
    <source>
        <dbReference type="Proteomes" id="UP000237423"/>
    </source>
</evidence>
<dbReference type="InterPro" id="IPR018181">
    <property type="entry name" value="Heat_shock_70_CS"/>
</dbReference>
<dbReference type="SMART" id="SM00255">
    <property type="entry name" value="TIR"/>
    <property type="match status" value="1"/>
</dbReference>
<sequence length="708" mass="78103">MSYIIGIDLGTTSSRVSVFKDGVPVIIENIEGEGTTPSHVAITDSGQRLVGKPARRYAIKDPANAVFAIKRLIGRSFDDPIVQKLIEFMPYQIVRADNGDAWVSLHGKAYSPEEISAYTLQKLKISAEAFLGEAVTEAVITVPADFNESQKQSVRDAATIAGLEVKRIIAEPTAAALQCHSLGLDDRRVAVYDLGGGTFDISIIECTSLDMEFPSIYDELQFEVLATMGDTFLGGEDFDMQLVDYLAVTFQREHGINLLADPIATHRLKEAAESAKIILSSERSTEVDLPFIATDKSGVKHLNCLITRTIFEDLIRGFIDRSIVICHQAIQAAGLSRKDLRQVILVGGSTRIPLAQEVLEYFFGIKPDGKARREDSVALGAAIQAGVLGGEVKDVLLQDVTPFSLGIEYPSGSVATLIAKNTWIPTYASQKFTTHEDDQGTFSIHILQGDQEKAADNLSLGYFELTGITPAPKGVAEIEVSFDIDANGAIDVSAKERGTDNKYNKKSLSIKPKGRLSDAQLKELTAAVQNYTTPNASYRDHDFSGAKPRTASDKVAAKNAASSQRIFISYAHEDSAWAQKIQKSLLMVSIKQGHEIWLDRMINTGEFWEEKIYAEIEKASIAILLLSHDFLGSPFILKNELPRIFAEKERRYLQVFPIMIRSCPYGLHEELAKFQFFNQPEKPLASLQAAEVDEELTRLAYELSNNRR</sequence>
<dbReference type="GO" id="GO:0140662">
    <property type="term" value="F:ATP-dependent protein folding chaperone"/>
    <property type="evidence" value="ECO:0007669"/>
    <property type="project" value="InterPro"/>
</dbReference>
<evidence type="ECO:0000256" key="4">
    <source>
        <dbReference type="ARBA" id="ARBA00022553"/>
    </source>
</evidence>
<dbReference type="InterPro" id="IPR000157">
    <property type="entry name" value="TIR_dom"/>
</dbReference>
<dbReference type="Gene3D" id="3.90.640.10">
    <property type="entry name" value="Actin, Chain A, domain 4"/>
    <property type="match status" value="1"/>
</dbReference>
<dbReference type="PANTHER" id="PTHR19375">
    <property type="entry name" value="HEAT SHOCK PROTEIN 70KDA"/>
    <property type="match status" value="1"/>
</dbReference>
<evidence type="ECO:0000256" key="6">
    <source>
        <dbReference type="ARBA" id="ARBA00022840"/>
    </source>
</evidence>
<dbReference type="InterPro" id="IPR013126">
    <property type="entry name" value="Hsp_70_fam"/>
</dbReference>
<keyword evidence="8" id="KW-0143">Chaperone</keyword>
<evidence type="ECO:0000256" key="1">
    <source>
        <dbReference type="ARBA" id="ARBA00007381"/>
    </source>
</evidence>
<dbReference type="InterPro" id="IPR043129">
    <property type="entry name" value="ATPase_NBD"/>
</dbReference>
<dbReference type="SUPFAM" id="SSF100920">
    <property type="entry name" value="Heat shock protein 70kD (HSP70), peptide-binding domain"/>
    <property type="match status" value="1"/>
</dbReference>
<dbReference type="PRINTS" id="PR00301">
    <property type="entry name" value="HEATSHOCK70"/>
</dbReference>
<dbReference type="GO" id="GO:0007165">
    <property type="term" value="P:signal transduction"/>
    <property type="evidence" value="ECO:0007669"/>
    <property type="project" value="InterPro"/>
</dbReference>
<evidence type="ECO:0000313" key="14">
    <source>
        <dbReference type="EMBL" id="POZ52336.1"/>
    </source>
</evidence>
<evidence type="ECO:0000256" key="9">
    <source>
        <dbReference type="ARBA" id="ARBA00030019"/>
    </source>
</evidence>
<dbReference type="Pfam" id="PF00012">
    <property type="entry name" value="HSP70"/>
    <property type="match status" value="1"/>
</dbReference>
<evidence type="ECO:0000256" key="3">
    <source>
        <dbReference type="ARBA" id="ARBA00017249"/>
    </source>
</evidence>
<reference evidence="14 15" key="1">
    <citation type="submission" date="2017-11" db="EMBL/GenBank/DDBJ databases">
        <title>Draft Genome Sequence of Methylobacter psychrotolerans Sph1T, an Obligate Methanotroph from Low-Temperature Environments.</title>
        <authorList>
            <person name="Oshkin I.Y."/>
            <person name="Miroshnikov K."/>
            <person name="Belova S.E."/>
            <person name="Korzhenkov A."/>
            <person name="Toshchakov S.V."/>
            <person name="Dedysh S.N."/>
        </authorList>
    </citation>
    <scope>NUCLEOTIDE SEQUENCE [LARGE SCALE GENOMIC DNA]</scope>
    <source>
        <strain evidence="14 15">Sph1</strain>
    </source>
</reference>
<dbReference type="AlphaFoldDB" id="A0A2S5CNI7"/>
<organism evidence="14 15">
    <name type="scientific">Methylovulum psychrotolerans</name>
    <dbReference type="NCBI Taxonomy" id="1704499"/>
    <lineage>
        <taxon>Bacteria</taxon>
        <taxon>Pseudomonadati</taxon>
        <taxon>Pseudomonadota</taxon>
        <taxon>Gammaproteobacteria</taxon>
        <taxon>Methylococcales</taxon>
        <taxon>Methylococcaceae</taxon>
        <taxon>Methylovulum</taxon>
    </lineage>
</organism>
<evidence type="ECO:0000256" key="7">
    <source>
        <dbReference type="ARBA" id="ARBA00023016"/>
    </source>
</evidence>
<accession>A0A2S5CNI7</accession>
<evidence type="ECO:0000256" key="5">
    <source>
        <dbReference type="ARBA" id="ARBA00022741"/>
    </source>
</evidence>
<gene>
    <name evidence="14" type="ORF">AADEFJLK_01817</name>
</gene>
<keyword evidence="7" id="KW-0346">Stress response</keyword>
<comment type="similarity">
    <text evidence="1 12">Belongs to the heat shock protein 70 family.</text>
</comment>
<dbReference type="NCBIfam" id="NF001413">
    <property type="entry name" value="PRK00290.1"/>
    <property type="match status" value="1"/>
</dbReference>
<dbReference type="SUPFAM" id="SSF53067">
    <property type="entry name" value="Actin-like ATPase domain"/>
    <property type="match status" value="2"/>
</dbReference>
<dbReference type="PROSITE" id="PS00329">
    <property type="entry name" value="HSP70_2"/>
    <property type="match status" value="1"/>
</dbReference>
<dbReference type="Proteomes" id="UP000237423">
    <property type="component" value="Unassembled WGS sequence"/>
</dbReference>
<dbReference type="InterPro" id="IPR029047">
    <property type="entry name" value="HSP70_peptide-bd_sf"/>
</dbReference>
<evidence type="ECO:0000256" key="8">
    <source>
        <dbReference type="ARBA" id="ARBA00023186"/>
    </source>
</evidence>
<dbReference type="PROSITE" id="PS00297">
    <property type="entry name" value="HSP70_1"/>
    <property type="match status" value="1"/>
</dbReference>
<feature type="domain" description="TIR" evidence="13">
    <location>
        <begin position="563"/>
        <end position="706"/>
    </location>
</feature>
<evidence type="ECO:0000259" key="13">
    <source>
        <dbReference type="SMART" id="SM00255"/>
    </source>
</evidence>
<evidence type="ECO:0000256" key="12">
    <source>
        <dbReference type="RuleBase" id="RU003322"/>
    </source>
</evidence>
<dbReference type="GO" id="GO:0005524">
    <property type="term" value="F:ATP binding"/>
    <property type="evidence" value="ECO:0007669"/>
    <property type="project" value="UniProtKB-KW"/>
</dbReference>
<dbReference type="RefSeq" id="WP_103974014.1">
    <property type="nucleotide sequence ID" value="NZ_PGFZ01000003.1"/>
</dbReference>
<dbReference type="SUPFAM" id="SSF52200">
    <property type="entry name" value="Toll/Interleukin receptor TIR domain"/>
    <property type="match status" value="1"/>
</dbReference>
<name>A0A2S5CNI7_9GAMM</name>
<proteinExistence type="inferred from homology"/>
<dbReference type="InterPro" id="IPR035897">
    <property type="entry name" value="Toll_tir_struct_dom_sf"/>
</dbReference>
<protein>
    <recommendedName>
        <fullName evidence="2">Chaperone protein DnaK</fullName>
    </recommendedName>
    <alternativeName>
        <fullName evidence="3">Chaperone protein dnaK</fullName>
    </alternativeName>
    <alternativeName>
        <fullName evidence="11">HSP70</fullName>
    </alternativeName>
    <alternativeName>
        <fullName evidence="10">Heat shock 70 kDa protein</fullName>
    </alternativeName>
    <alternativeName>
        <fullName evidence="9">Heat shock protein 70</fullName>
    </alternativeName>
</protein>
<dbReference type="Gene3D" id="3.30.420.40">
    <property type="match status" value="2"/>
</dbReference>
<keyword evidence="5 12" id="KW-0547">Nucleotide-binding</keyword>
<dbReference type="CDD" id="cd10234">
    <property type="entry name" value="ASKHA_NBD_HSP70_DnaK-like"/>
    <property type="match status" value="1"/>
</dbReference>
<dbReference type="FunFam" id="3.90.640.10:FF:000003">
    <property type="entry name" value="Molecular chaperone DnaK"/>
    <property type="match status" value="1"/>
</dbReference>
<evidence type="ECO:0000256" key="11">
    <source>
        <dbReference type="ARBA" id="ARBA00033103"/>
    </source>
</evidence>
<dbReference type="EMBL" id="PGFZ01000003">
    <property type="protein sequence ID" value="POZ52336.1"/>
    <property type="molecule type" value="Genomic_DNA"/>
</dbReference>
<keyword evidence="6 12" id="KW-0067">ATP-binding</keyword>
<comment type="caution">
    <text evidence="14">The sequence shown here is derived from an EMBL/GenBank/DDBJ whole genome shotgun (WGS) entry which is preliminary data.</text>
</comment>
<dbReference type="Pfam" id="PF13676">
    <property type="entry name" value="TIR_2"/>
    <property type="match status" value="1"/>
</dbReference>
<dbReference type="Gene3D" id="3.40.50.10140">
    <property type="entry name" value="Toll/interleukin-1 receptor homology (TIR) domain"/>
    <property type="match status" value="1"/>
</dbReference>
<dbReference type="Gene3D" id="2.60.34.10">
    <property type="entry name" value="Substrate Binding Domain Of DNAk, Chain A, domain 1"/>
    <property type="match status" value="1"/>
</dbReference>